<comment type="similarity">
    <text evidence="2">Belongs to the glycosyl hydrolase 3 family.</text>
</comment>
<proteinExistence type="inferred from homology"/>
<dbReference type="PANTHER" id="PTHR30620:SF16">
    <property type="entry name" value="LYSOSOMAL BETA GLUCOSIDASE"/>
    <property type="match status" value="1"/>
</dbReference>
<dbReference type="Pfam" id="PF00933">
    <property type="entry name" value="Glyco_hydro_3"/>
    <property type="match status" value="1"/>
</dbReference>
<dbReference type="GO" id="GO:0009251">
    <property type="term" value="P:glucan catabolic process"/>
    <property type="evidence" value="ECO:0007669"/>
    <property type="project" value="TreeGrafter"/>
</dbReference>
<evidence type="ECO:0000256" key="4">
    <source>
        <dbReference type="ARBA" id="ARBA00022729"/>
    </source>
</evidence>
<dbReference type="EMBL" id="CP017077">
    <property type="protein sequence ID" value="AOR80202.1"/>
    <property type="molecule type" value="Genomic_DNA"/>
</dbReference>
<feature type="signal peptide" evidence="7">
    <location>
        <begin position="1"/>
        <end position="22"/>
    </location>
</feature>
<dbReference type="Proteomes" id="UP000094626">
    <property type="component" value="Plasmid pSA2"/>
</dbReference>
<evidence type="ECO:0000259" key="9">
    <source>
        <dbReference type="Pfam" id="PF01915"/>
    </source>
</evidence>
<dbReference type="InterPro" id="IPR017853">
    <property type="entry name" value="GH"/>
</dbReference>
<evidence type="ECO:0000256" key="2">
    <source>
        <dbReference type="ARBA" id="ARBA00005336"/>
    </source>
</evidence>
<dbReference type="InterPro" id="IPR001764">
    <property type="entry name" value="Glyco_hydro_3_N"/>
</dbReference>
<gene>
    <name evidence="10" type="ORF">BES08_25090</name>
</gene>
<evidence type="ECO:0000313" key="11">
    <source>
        <dbReference type="Proteomes" id="UP000094626"/>
    </source>
</evidence>
<dbReference type="RefSeq" id="WP_069709615.1">
    <property type="nucleotide sequence ID" value="NZ_CP017077.1"/>
</dbReference>
<dbReference type="PRINTS" id="PR00133">
    <property type="entry name" value="GLHYDRLASE3"/>
</dbReference>
<evidence type="ECO:0000256" key="5">
    <source>
        <dbReference type="ARBA" id="ARBA00022801"/>
    </source>
</evidence>
<dbReference type="SUPFAM" id="SSF51445">
    <property type="entry name" value="(Trans)glycosidases"/>
    <property type="match status" value="1"/>
</dbReference>
<dbReference type="KEGG" id="nre:BES08_25090"/>
<geneLocation type="plasmid" evidence="10 11">
    <name>pSA2</name>
</geneLocation>
<evidence type="ECO:0000256" key="3">
    <source>
        <dbReference type="ARBA" id="ARBA00012744"/>
    </source>
</evidence>
<dbReference type="Pfam" id="PF01915">
    <property type="entry name" value="Glyco_hydro_3_C"/>
    <property type="match status" value="1"/>
</dbReference>
<evidence type="ECO:0000313" key="10">
    <source>
        <dbReference type="EMBL" id="AOR80202.1"/>
    </source>
</evidence>
<accession>A0A1D8ADK1</accession>
<dbReference type="EC" id="3.2.1.21" evidence="3"/>
<dbReference type="GO" id="GO:0008422">
    <property type="term" value="F:beta-glucosidase activity"/>
    <property type="evidence" value="ECO:0007669"/>
    <property type="project" value="UniProtKB-EC"/>
</dbReference>
<feature type="domain" description="Glycoside hydrolase family 3 N-terminal" evidence="8">
    <location>
        <begin position="135"/>
        <end position="439"/>
    </location>
</feature>
<name>A0A1D8ADK1_9SPHN</name>
<reference evidence="11" key="1">
    <citation type="journal article" date="2017" name="J. Biotechnol.">
        <title>Complete genome sequence of Novosphingobium resinovorum SA1, a versatile xenobiotic-degrading bacterium capable of utilizing sulfanilic acid.</title>
        <authorList>
            <person name="Hegedus B."/>
            <person name="Kos P.B."/>
            <person name="Balint B."/>
            <person name="Maroti G."/>
            <person name="Gan H.M."/>
            <person name="Perei K."/>
            <person name="Rakhely G."/>
        </authorList>
    </citation>
    <scope>NUCLEOTIDE SEQUENCE [LARGE SCALE GENOMIC DNA]</scope>
    <source>
        <strain evidence="11">SA1</strain>
    </source>
</reference>
<keyword evidence="5" id="KW-0378">Hydrolase</keyword>
<evidence type="ECO:0000256" key="7">
    <source>
        <dbReference type="SAM" id="SignalP"/>
    </source>
</evidence>
<keyword evidence="11" id="KW-1185">Reference proteome</keyword>
<dbReference type="SUPFAM" id="SSF52279">
    <property type="entry name" value="Beta-D-glucan exohydrolase, C-terminal domain"/>
    <property type="match status" value="1"/>
</dbReference>
<keyword evidence="10" id="KW-0614">Plasmid</keyword>
<comment type="catalytic activity">
    <reaction evidence="1">
        <text>Hydrolysis of terminal, non-reducing beta-D-glucosyl residues with release of beta-D-glucose.</text>
        <dbReference type="EC" id="3.2.1.21"/>
    </reaction>
</comment>
<dbReference type="InterPro" id="IPR036962">
    <property type="entry name" value="Glyco_hydro_3_N_sf"/>
</dbReference>
<organism evidence="10 11">
    <name type="scientific">Novosphingobium resinovorum</name>
    <dbReference type="NCBI Taxonomy" id="158500"/>
    <lineage>
        <taxon>Bacteria</taxon>
        <taxon>Pseudomonadati</taxon>
        <taxon>Pseudomonadota</taxon>
        <taxon>Alphaproteobacteria</taxon>
        <taxon>Sphingomonadales</taxon>
        <taxon>Sphingomonadaceae</taxon>
        <taxon>Novosphingobium</taxon>
    </lineage>
</organism>
<dbReference type="PANTHER" id="PTHR30620">
    <property type="entry name" value="PERIPLASMIC BETA-GLUCOSIDASE-RELATED"/>
    <property type="match status" value="1"/>
</dbReference>
<evidence type="ECO:0000256" key="1">
    <source>
        <dbReference type="ARBA" id="ARBA00000448"/>
    </source>
</evidence>
<evidence type="ECO:0000256" key="6">
    <source>
        <dbReference type="ARBA" id="ARBA00023295"/>
    </source>
</evidence>
<dbReference type="InterPro" id="IPR002772">
    <property type="entry name" value="Glyco_hydro_3_C"/>
</dbReference>
<dbReference type="OrthoDB" id="9781691at2"/>
<feature type="domain" description="Glycoside hydrolase family 3 C-terminal" evidence="9">
    <location>
        <begin position="510"/>
        <end position="654"/>
    </location>
</feature>
<dbReference type="Gene3D" id="3.40.50.1700">
    <property type="entry name" value="Glycoside hydrolase family 3 C-terminal domain"/>
    <property type="match status" value="2"/>
</dbReference>
<dbReference type="Gene3D" id="3.20.20.300">
    <property type="entry name" value="Glycoside hydrolase, family 3, N-terminal domain"/>
    <property type="match status" value="1"/>
</dbReference>
<dbReference type="InterPro" id="IPR051915">
    <property type="entry name" value="Cellulose_Degrad_GH3"/>
</dbReference>
<sequence>MPRMTSILALSLATLAAHPAAAREGKAQQPEIGTRSAPVLTVDGLRFRDLDRNGRLDPYEDWRLPAAKRAKDLTARMTVPEKAGMMMHAVNSGYFGAGGTVLDQLAPPPPGALKPPVNVTGVPGFDRADKPSPRDLILNRHVRYIMTSPGGSPADAARWANALQEMAESARLGVPIVFSADPIHTTNRLPGGALPPPDRVKITSSWPDQIGLGAARDPALTHRFGEVASAELRAMGFRMILNPMADVVSEPRWNRIPGTFGEDAKLNGELAAQFILGAQGTKLGPDGIMATVKHFPGDGPVEHGLDPHNPYGKRLVYPGKLQKLHYEAFAPSFRAGVAFAMGSYGIPTWTDTVASSFSRKVMTDLLRTKMHFKGVAITDWMHAQPWGLEDEPKIERERRMVWAGMDQLGGEHETSYIIDLVRQGKLTEKRIDVSVQRVLEPMFAMGLFENPYVDPEAALRVVKAPEYVAEGELAQRKSIVLLKNAGGVLPLAPGKKVALEGFAATPTALAGSVTDAAMADVIVVKVNAPYADNKTGQAFFVRTHEGTPVFAGADNADELAMIRKAVATGKPVVVVMSMERPAVLAEFIDTVPGMIATFGSGDDALADVLTGAFNPTGKLPFALPADAASVEQQAEDVPFDFAATAYPFGFGLSYPPRKN</sequence>
<protein>
    <recommendedName>
        <fullName evidence="3">beta-glucosidase</fullName>
        <ecNumber evidence="3">3.2.1.21</ecNumber>
    </recommendedName>
</protein>
<dbReference type="InterPro" id="IPR036881">
    <property type="entry name" value="Glyco_hydro_3_C_sf"/>
</dbReference>
<dbReference type="AlphaFoldDB" id="A0A1D8ADK1"/>
<feature type="chain" id="PRO_5009104963" description="beta-glucosidase" evidence="7">
    <location>
        <begin position="23"/>
        <end position="659"/>
    </location>
</feature>
<evidence type="ECO:0000259" key="8">
    <source>
        <dbReference type="Pfam" id="PF00933"/>
    </source>
</evidence>
<keyword evidence="4 7" id="KW-0732">Signal</keyword>
<keyword evidence="6" id="KW-0326">Glycosidase</keyword>